<dbReference type="PANTHER" id="PTHR48100:SF59">
    <property type="entry name" value="ADENOSYLCOBALAMIN_ALPHA-RIBAZOLE PHOSPHATASE"/>
    <property type="match status" value="1"/>
</dbReference>
<dbReference type="InterPro" id="IPR050275">
    <property type="entry name" value="PGM_Phosphatase"/>
</dbReference>
<keyword evidence="4" id="KW-1185">Reference proteome</keyword>
<feature type="active site" description="Proton donor/acceptor" evidence="1">
    <location>
        <position position="80"/>
    </location>
</feature>
<dbReference type="Gene3D" id="3.40.50.1240">
    <property type="entry name" value="Phosphoglycerate mutase-like"/>
    <property type="match status" value="1"/>
</dbReference>
<proteinExistence type="predicted"/>
<reference evidence="4" key="1">
    <citation type="submission" date="2016-10" db="EMBL/GenBank/DDBJ databases">
        <authorList>
            <person name="Varghese N."/>
            <person name="Submissions S."/>
        </authorList>
    </citation>
    <scope>NUCLEOTIDE SEQUENCE [LARGE SCALE GENOMIC DNA]</scope>
    <source>
        <strain evidence="4">CGMCC 1.6199</strain>
    </source>
</reference>
<dbReference type="PRINTS" id="PR00991">
    <property type="entry name" value="6PFRUCTKNASE"/>
</dbReference>
<dbReference type="SMART" id="SM00855">
    <property type="entry name" value="PGAM"/>
    <property type="match status" value="1"/>
</dbReference>
<dbReference type="InterPro" id="IPR029033">
    <property type="entry name" value="His_PPase_superfam"/>
</dbReference>
<dbReference type="Proteomes" id="UP000182347">
    <property type="component" value="Unassembled WGS sequence"/>
</dbReference>
<dbReference type="CDD" id="cd07067">
    <property type="entry name" value="HP_PGM_like"/>
    <property type="match status" value="1"/>
</dbReference>
<dbReference type="GO" id="GO:0005737">
    <property type="term" value="C:cytoplasm"/>
    <property type="evidence" value="ECO:0007669"/>
    <property type="project" value="TreeGrafter"/>
</dbReference>
<feature type="active site" description="Tele-phosphohistidine intermediate" evidence="1">
    <location>
        <position position="7"/>
    </location>
</feature>
<dbReference type="PANTHER" id="PTHR48100">
    <property type="entry name" value="BROAD-SPECIFICITY PHOSPHATASE YOR283W-RELATED"/>
    <property type="match status" value="1"/>
</dbReference>
<sequence length="192" mass="22308">MICLVRHGETDWNLQGRLQGETNIPLNETGIQQAKECRDYFKDMHMDRIITTPLVRAQKTAEIINENWQKPIEIMDAFKERSFGEAEGMPMEERNKRYPHRNYPGQEPFDAFRERVMQGVEEVSKKYFEEELLLVAHGGVINVILSTISNGEIGTGKTKLINACISNIELLKEGWKVHNYNQIDHLSKYTRK</sequence>
<dbReference type="EMBL" id="FNHF01000010">
    <property type="protein sequence ID" value="SDN10518.1"/>
    <property type="molecule type" value="Genomic_DNA"/>
</dbReference>
<name>A0A1G9YMY2_9BACI</name>
<dbReference type="GO" id="GO:0016791">
    <property type="term" value="F:phosphatase activity"/>
    <property type="evidence" value="ECO:0007669"/>
    <property type="project" value="TreeGrafter"/>
</dbReference>
<dbReference type="InterPro" id="IPR013078">
    <property type="entry name" value="His_Pase_superF_clade-1"/>
</dbReference>
<dbReference type="RefSeq" id="WP_074601172.1">
    <property type="nucleotide sequence ID" value="NZ_FNHF01000010.1"/>
</dbReference>
<evidence type="ECO:0000313" key="3">
    <source>
        <dbReference type="EMBL" id="SDN10518.1"/>
    </source>
</evidence>
<dbReference type="InterPro" id="IPR001345">
    <property type="entry name" value="PG/BPGM_mutase_AS"/>
</dbReference>
<dbReference type="GO" id="GO:0006003">
    <property type="term" value="P:fructose 2,6-bisphosphate metabolic process"/>
    <property type="evidence" value="ECO:0007669"/>
    <property type="project" value="InterPro"/>
</dbReference>
<dbReference type="SUPFAM" id="SSF53254">
    <property type="entry name" value="Phosphoglycerate mutase-like"/>
    <property type="match status" value="1"/>
</dbReference>
<protein>
    <submittedName>
        <fullName evidence="3">Uncharacterized phosphatase</fullName>
    </submittedName>
</protein>
<dbReference type="PROSITE" id="PS00175">
    <property type="entry name" value="PG_MUTASE"/>
    <property type="match status" value="1"/>
</dbReference>
<evidence type="ECO:0000256" key="2">
    <source>
        <dbReference type="PIRSR" id="PIRSR613078-2"/>
    </source>
</evidence>
<dbReference type="GO" id="GO:0005524">
    <property type="term" value="F:ATP binding"/>
    <property type="evidence" value="ECO:0007669"/>
    <property type="project" value="InterPro"/>
</dbReference>
<dbReference type="OrthoDB" id="9782128at2"/>
<evidence type="ECO:0000256" key="1">
    <source>
        <dbReference type="PIRSR" id="PIRSR613078-1"/>
    </source>
</evidence>
<dbReference type="InterPro" id="IPR003094">
    <property type="entry name" value="6Pfruct_kin"/>
</dbReference>
<accession>A0A1G9YMY2</accession>
<dbReference type="STRING" id="482461.SAMN05216244_0017"/>
<feature type="binding site" evidence="2">
    <location>
        <position position="56"/>
    </location>
    <ligand>
        <name>substrate</name>
    </ligand>
</feature>
<dbReference type="AlphaFoldDB" id="A0A1G9YMY2"/>
<dbReference type="Pfam" id="PF00300">
    <property type="entry name" value="His_Phos_1"/>
    <property type="match status" value="1"/>
</dbReference>
<organism evidence="3 4">
    <name type="scientific">Sediminibacillus halophilus</name>
    <dbReference type="NCBI Taxonomy" id="482461"/>
    <lineage>
        <taxon>Bacteria</taxon>
        <taxon>Bacillati</taxon>
        <taxon>Bacillota</taxon>
        <taxon>Bacilli</taxon>
        <taxon>Bacillales</taxon>
        <taxon>Bacillaceae</taxon>
        <taxon>Sediminibacillus</taxon>
    </lineage>
</organism>
<feature type="binding site" evidence="2">
    <location>
        <begin position="6"/>
        <end position="13"/>
    </location>
    <ligand>
        <name>substrate</name>
    </ligand>
</feature>
<evidence type="ECO:0000313" key="4">
    <source>
        <dbReference type="Proteomes" id="UP000182347"/>
    </source>
</evidence>
<gene>
    <name evidence="3" type="ORF">SAMN05216244_0017</name>
</gene>